<dbReference type="PROSITE" id="PS00455">
    <property type="entry name" value="AMP_BINDING"/>
    <property type="match status" value="1"/>
</dbReference>
<feature type="domain" description="AMP-dependent synthetase/ligase" evidence="3">
    <location>
        <begin position="11"/>
        <end position="369"/>
    </location>
</feature>
<evidence type="ECO:0000313" key="5">
    <source>
        <dbReference type="EMBL" id="ADI01367.1"/>
    </source>
</evidence>
<organism evidence="5 6">
    <name type="scientific">Syntrophothermus lipocalidus (strain DSM 12680 / TGB-C1)</name>
    <dbReference type="NCBI Taxonomy" id="643648"/>
    <lineage>
        <taxon>Bacteria</taxon>
        <taxon>Bacillati</taxon>
        <taxon>Bacillota</taxon>
        <taxon>Clostridia</taxon>
        <taxon>Eubacteriales</taxon>
        <taxon>Syntrophomonadaceae</taxon>
        <taxon>Syntrophothermus</taxon>
    </lineage>
</organism>
<dbReference type="PANTHER" id="PTHR43767">
    <property type="entry name" value="LONG-CHAIN-FATTY-ACID--COA LIGASE"/>
    <property type="match status" value="1"/>
</dbReference>
<keyword evidence="2 5" id="KW-0436">Ligase</keyword>
<feature type="domain" description="AMP-binding enzyme C-terminal" evidence="4">
    <location>
        <begin position="419"/>
        <end position="494"/>
    </location>
</feature>
<gene>
    <name evidence="5" type="ordered locus">Slip_0583</name>
</gene>
<accession>D7CKY2</accession>
<dbReference type="Gene3D" id="3.40.50.12780">
    <property type="entry name" value="N-terminal domain of ligase-like"/>
    <property type="match status" value="1"/>
</dbReference>
<dbReference type="PANTHER" id="PTHR43767:SF1">
    <property type="entry name" value="NONRIBOSOMAL PEPTIDE SYNTHASE PES1 (EUROFUNG)-RELATED"/>
    <property type="match status" value="1"/>
</dbReference>
<dbReference type="NCBIfam" id="NF004837">
    <property type="entry name" value="PRK06187.1"/>
    <property type="match status" value="1"/>
</dbReference>
<dbReference type="STRING" id="643648.Slip_0583"/>
<evidence type="ECO:0000256" key="1">
    <source>
        <dbReference type="ARBA" id="ARBA00006432"/>
    </source>
</evidence>
<dbReference type="eggNOG" id="COG0318">
    <property type="taxonomic scope" value="Bacteria"/>
</dbReference>
<comment type="similarity">
    <text evidence="1">Belongs to the ATP-dependent AMP-binding enzyme family.</text>
</comment>
<dbReference type="Proteomes" id="UP000000378">
    <property type="component" value="Chromosome"/>
</dbReference>
<dbReference type="SUPFAM" id="SSF56801">
    <property type="entry name" value="Acetyl-CoA synthetase-like"/>
    <property type="match status" value="1"/>
</dbReference>
<evidence type="ECO:0000256" key="2">
    <source>
        <dbReference type="ARBA" id="ARBA00022598"/>
    </source>
</evidence>
<dbReference type="Pfam" id="PF00501">
    <property type="entry name" value="AMP-binding"/>
    <property type="match status" value="1"/>
</dbReference>
<protein>
    <submittedName>
        <fullName evidence="5">AMP-dependent synthetase and ligase</fullName>
    </submittedName>
</protein>
<dbReference type="RefSeq" id="WP_013174769.1">
    <property type="nucleotide sequence ID" value="NC_014220.1"/>
</dbReference>
<evidence type="ECO:0000259" key="4">
    <source>
        <dbReference type="Pfam" id="PF13193"/>
    </source>
</evidence>
<dbReference type="HOGENOM" id="CLU_000022_59_7_9"/>
<name>D7CKY2_SYNLT</name>
<reference evidence="6" key="1">
    <citation type="journal article" date="2010" name="Stand. Genomic Sci.">
        <title>Complete genome sequence of Syntrophothermus lipocalidus type strain (TGB-C1T).</title>
        <authorList>
            <consortium name="US DOE Joint Genome Institute (JGI-PGF)"/>
            <person name="Djao O."/>
            <person name="Zhang X."/>
            <person name="Lucas S."/>
            <person name="Lapidus A."/>
            <person name="Glavina Del Rio T."/>
            <person name="Nolan M."/>
            <person name="Tice H."/>
            <person name="Cheng J."/>
            <person name="Han C."/>
            <person name="Tapia R."/>
            <person name="Goodwin L."/>
            <person name="Pitluck S."/>
            <person name="Liolios K."/>
            <person name="Ivanova N."/>
            <person name="Mavromatis K."/>
            <person name="Mikhailova N."/>
            <person name="Ovchinnikova G."/>
            <person name="Pati A."/>
            <person name="Brambilla E."/>
            <person name="Chen A."/>
            <person name="Palaniappan K."/>
            <person name="Land M."/>
            <person name="Hauser L."/>
            <person name="Chang Y."/>
            <person name="Jeffries C."/>
            <person name="Rohde M."/>
            <person name="Sikorski J."/>
            <person name="Spring S."/>
            <person name="Goker M."/>
            <person name="Detter J."/>
            <person name="Woyke T."/>
            <person name="Bristow J."/>
            <person name="Eisen J."/>
            <person name="Markowitz V."/>
            <person name="Hugenholtz P."/>
            <person name="Kyrpides N."/>
            <person name="Klenk H."/>
        </authorList>
    </citation>
    <scope>NUCLEOTIDE SEQUENCE [LARGE SCALE GENOMIC DNA]</scope>
    <source>
        <strain evidence="6">DSM 12680 / TGB-C1</strain>
    </source>
</reference>
<dbReference type="InterPro" id="IPR045851">
    <property type="entry name" value="AMP-bd_C_sf"/>
</dbReference>
<evidence type="ECO:0000313" key="6">
    <source>
        <dbReference type="Proteomes" id="UP000000378"/>
    </source>
</evidence>
<dbReference type="InterPro" id="IPR025110">
    <property type="entry name" value="AMP-bd_C"/>
</dbReference>
<sequence>MVMNVCGLVSRNASLRPHSKAIICGDDGRIYSWSEFEKMVTRFSNALASMGVEKGDRVAIYLPNSPEFLFTYFAVARIGAIAVPFNILFRSGEITYVLNNSRAKVLVGASAETREYLAGAGGDVPHLEKVITVGERINGSLDFHALVSRAPEAFDVVDCSPDDIVSILYTSGTTGQPKGAMHSHGNLMAIGTLSSRILRIDDQDVLLTPTPFCHICFVLSALGPLNVGACSVTMRRFSPDKALELISRYRVTHFTGVPTMFIYMLHHFEEDKYDLTSWKYAYAAGASMPVQYIKEVEEKFGVEFAELYGLTETTSTVTYNRIGHGKKGSVGLAAEGTEVKLVDEAGNQARVGEVGEILVKGPGVFKGYWEMPEATREAFDGEWYRTGDLGKYDEEGYLYIVGRKKEMIVCGGYNVYPREIEEVICQHPKVAEAAVVGVRDSARNEIPKAFVRLNEGEEMTEQELLEFCAQRMASYKVPRQVEFVPELPKSPSGKILKRLLPAS</sequence>
<dbReference type="AlphaFoldDB" id="D7CKY2"/>
<reference evidence="5 6" key="2">
    <citation type="journal article" date="2010" name="Stand. Genomic Sci.">
        <title>Complete genome sequence of Syntrophothermus lipocalidus type strain (TGB-C1).</title>
        <authorList>
            <person name="Djao O.D."/>
            <person name="Zhang X."/>
            <person name="Lucas S."/>
            <person name="Lapidus A."/>
            <person name="Del Rio T.G."/>
            <person name="Nolan M."/>
            <person name="Tice H."/>
            <person name="Cheng J.F."/>
            <person name="Han C."/>
            <person name="Tapia R."/>
            <person name="Goodwin L."/>
            <person name="Pitluck S."/>
            <person name="Liolios K."/>
            <person name="Ivanova N."/>
            <person name="Mavromatis K."/>
            <person name="Mikhailova N."/>
            <person name="Ovchinnikova G."/>
            <person name="Pati A."/>
            <person name="Brambilla E."/>
            <person name="Chen A."/>
            <person name="Palaniappan K."/>
            <person name="Land M."/>
            <person name="Hauser L."/>
            <person name="Chang Y.J."/>
            <person name="Jeffries C.D."/>
            <person name="Rohde M."/>
            <person name="Sikorski J."/>
            <person name="Spring S."/>
            <person name="Goker M."/>
            <person name="Detter J.C."/>
            <person name="Woyke T."/>
            <person name="Bristow J."/>
            <person name="Eisen J.A."/>
            <person name="Markowitz V."/>
            <person name="Hugenholtz P."/>
            <person name="Kyrpides N.C."/>
            <person name="Klenk H.P."/>
        </authorList>
    </citation>
    <scope>NUCLEOTIDE SEQUENCE [LARGE SCALE GENOMIC DNA]</scope>
    <source>
        <strain evidence="6">DSM 12680 / TGB-C1</strain>
    </source>
</reference>
<dbReference type="InterPro" id="IPR050237">
    <property type="entry name" value="ATP-dep_AMP-bd_enzyme"/>
</dbReference>
<evidence type="ECO:0000259" key="3">
    <source>
        <dbReference type="Pfam" id="PF00501"/>
    </source>
</evidence>
<dbReference type="Gene3D" id="3.30.300.30">
    <property type="match status" value="1"/>
</dbReference>
<dbReference type="InterPro" id="IPR020845">
    <property type="entry name" value="AMP-binding_CS"/>
</dbReference>
<dbReference type="KEGG" id="slp:Slip_0583"/>
<dbReference type="InterPro" id="IPR000873">
    <property type="entry name" value="AMP-dep_synth/lig_dom"/>
</dbReference>
<keyword evidence="6" id="KW-1185">Reference proteome</keyword>
<dbReference type="EMBL" id="CP002048">
    <property type="protein sequence ID" value="ADI01367.1"/>
    <property type="molecule type" value="Genomic_DNA"/>
</dbReference>
<dbReference type="GO" id="GO:0016878">
    <property type="term" value="F:acid-thiol ligase activity"/>
    <property type="evidence" value="ECO:0007669"/>
    <property type="project" value="UniProtKB-ARBA"/>
</dbReference>
<proteinExistence type="inferred from homology"/>
<dbReference type="InterPro" id="IPR042099">
    <property type="entry name" value="ANL_N_sf"/>
</dbReference>
<dbReference type="FunFam" id="3.30.300.30:FF:000008">
    <property type="entry name" value="2,3-dihydroxybenzoate-AMP ligase"/>
    <property type="match status" value="1"/>
</dbReference>
<dbReference type="Pfam" id="PF13193">
    <property type="entry name" value="AMP-binding_C"/>
    <property type="match status" value="1"/>
</dbReference>